<organism evidence="1 2">
    <name type="scientific">Amborella trichopoda</name>
    <dbReference type="NCBI Taxonomy" id="13333"/>
    <lineage>
        <taxon>Eukaryota</taxon>
        <taxon>Viridiplantae</taxon>
        <taxon>Streptophyta</taxon>
        <taxon>Embryophyta</taxon>
        <taxon>Tracheophyta</taxon>
        <taxon>Spermatophyta</taxon>
        <taxon>Magnoliopsida</taxon>
        <taxon>Amborellales</taxon>
        <taxon>Amborellaceae</taxon>
        <taxon>Amborella</taxon>
    </lineage>
</organism>
<keyword evidence="2" id="KW-1185">Reference proteome</keyword>
<name>W1PPY2_AMBTC</name>
<dbReference type="EMBL" id="KI392639">
    <property type="protein sequence ID" value="ERN12097.1"/>
    <property type="molecule type" value="Genomic_DNA"/>
</dbReference>
<reference evidence="2" key="1">
    <citation type="journal article" date="2013" name="Science">
        <title>The Amborella genome and the evolution of flowering plants.</title>
        <authorList>
            <consortium name="Amborella Genome Project"/>
        </authorList>
    </citation>
    <scope>NUCLEOTIDE SEQUENCE [LARGE SCALE GENOMIC DNA]</scope>
</reference>
<accession>W1PPY2</accession>
<proteinExistence type="predicted"/>
<gene>
    <name evidence="1" type="ORF">AMTR_s00035p00240630</name>
</gene>
<protein>
    <submittedName>
        <fullName evidence="1">Uncharacterized protein</fullName>
    </submittedName>
</protein>
<dbReference type="AlphaFoldDB" id="W1PPY2"/>
<dbReference type="HOGENOM" id="CLU_2136839_0_0_1"/>
<dbReference type="Proteomes" id="UP000017836">
    <property type="component" value="Unassembled WGS sequence"/>
</dbReference>
<dbReference type="Gramene" id="ERN12097">
    <property type="protein sequence ID" value="ERN12097"/>
    <property type="gene ID" value="AMTR_s00035p00240630"/>
</dbReference>
<evidence type="ECO:0000313" key="1">
    <source>
        <dbReference type="EMBL" id="ERN12097.1"/>
    </source>
</evidence>
<sequence length="113" mass="12260">MGFQGLTARVVHRNEVGLERVLSKRERHPGRPSQGISFAVVAIECGIAHRSKLLIAVRIVGRDPGAIKLLAAIERIAAARDQCTNLEDPKPMCAEVMVLVTLAKGLIAVSRRN</sequence>
<evidence type="ECO:0000313" key="2">
    <source>
        <dbReference type="Proteomes" id="UP000017836"/>
    </source>
</evidence>